<keyword evidence="4" id="KW-0547">Nucleotide-binding</keyword>
<dbReference type="AlphaFoldDB" id="A0AAD3NLQ2"/>
<protein>
    <submittedName>
        <fullName evidence="11">Kinesin-1 heavy chain isoform X1</fullName>
    </submittedName>
</protein>
<keyword evidence="5" id="KW-0067">ATP-binding</keyword>
<name>A0AAD3NLQ2_LATJO</name>
<evidence type="ECO:0000259" key="10">
    <source>
        <dbReference type="PROSITE" id="PS50067"/>
    </source>
</evidence>
<keyword evidence="12" id="KW-1185">Reference proteome</keyword>
<proteinExistence type="inferred from homology"/>
<dbReference type="PANTHER" id="PTHR47972">
    <property type="entry name" value="KINESIN-LIKE PROTEIN KLP-3"/>
    <property type="match status" value="1"/>
</dbReference>
<gene>
    <name evidence="11" type="ORF">AKAME5_002531100</name>
</gene>
<dbReference type="PROSITE" id="PS50067">
    <property type="entry name" value="KINESIN_MOTOR_2"/>
    <property type="match status" value="1"/>
</dbReference>
<evidence type="ECO:0000256" key="6">
    <source>
        <dbReference type="ARBA" id="ARBA00023175"/>
    </source>
</evidence>
<dbReference type="PROSITE" id="PS00411">
    <property type="entry name" value="KINESIN_MOTOR_1"/>
    <property type="match status" value="1"/>
</dbReference>
<dbReference type="SUPFAM" id="SSF52540">
    <property type="entry name" value="P-loop containing nucleoside triphosphate hydrolases"/>
    <property type="match status" value="1"/>
</dbReference>
<comment type="caution">
    <text evidence="8">Lacks conserved residue(s) required for the propagation of feature annotation.</text>
</comment>
<dbReference type="InterPro" id="IPR036961">
    <property type="entry name" value="Kinesin_motor_dom_sf"/>
</dbReference>
<evidence type="ECO:0000313" key="11">
    <source>
        <dbReference type="EMBL" id="GLD73985.1"/>
    </source>
</evidence>
<accession>A0AAD3NLQ2</accession>
<dbReference type="PANTHER" id="PTHR47972:SF45">
    <property type="entry name" value="PROTEIN CLARET SEGREGATIONAL"/>
    <property type="match status" value="1"/>
</dbReference>
<evidence type="ECO:0000256" key="9">
    <source>
        <dbReference type="SAM" id="MobiDB-lite"/>
    </source>
</evidence>
<dbReference type="Pfam" id="PF00225">
    <property type="entry name" value="Kinesin"/>
    <property type="match status" value="1"/>
</dbReference>
<feature type="domain" description="Kinesin motor" evidence="10">
    <location>
        <begin position="1"/>
        <end position="70"/>
    </location>
</feature>
<feature type="region of interest" description="Disordered" evidence="9">
    <location>
        <begin position="98"/>
        <end position="119"/>
    </location>
</feature>
<dbReference type="InterPro" id="IPR027417">
    <property type="entry name" value="P-loop_NTPase"/>
</dbReference>
<evidence type="ECO:0000313" key="12">
    <source>
        <dbReference type="Proteomes" id="UP001279410"/>
    </source>
</evidence>
<dbReference type="GO" id="GO:0008017">
    <property type="term" value="F:microtubule binding"/>
    <property type="evidence" value="ECO:0007669"/>
    <property type="project" value="InterPro"/>
</dbReference>
<dbReference type="Gene3D" id="3.40.850.10">
    <property type="entry name" value="Kinesin motor domain"/>
    <property type="match status" value="1"/>
</dbReference>
<comment type="caution">
    <text evidence="11">The sequence shown here is derived from an EMBL/GenBank/DDBJ whole genome shotgun (WGS) entry which is preliminary data.</text>
</comment>
<evidence type="ECO:0000256" key="3">
    <source>
        <dbReference type="ARBA" id="ARBA00022701"/>
    </source>
</evidence>
<dbReference type="InterPro" id="IPR001752">
    <property type="entry name" value="Kinesin_motor_dom"/>
</dbReference>
<dbReference type="GO" id="GO:0007018">
    <property type="term" value="P:microtubule-based movement"/>
    <property type="evidence" value="ECO:0007669"/>
    <property type="project" value="InterPro"/>
</dbReference>
<comment type="subcellular location">
    <subcellularLocation>
        <location evidence="1">Cytoplasm</location>
        <location evidence="1">Cytoskeleton</location>
    </subcellularLocation>
</comment>
<dbReference type="GO" id="GO:0003777">
    <property type="term" value="F:microtubule motor activity"/>
    <property type="evidence" value="ECO:0007669"/>
    <property type="project" value="InterPro"/>
</dbReference>
<dbReference type="InterPro" id="IPR027640">
    <property type="entry name" value="Kinesin-like_fam"/>
</dbReference>
<evidence type="ECO:0000256" key="8">
    <source>
        <dbReference type="PROSITE-ProRule" id="PRU00283"/>
    </source>
</evidence>
<keyword evidence="7" id="KW-0206">Cytoskeleton</keyword>
<dbReference type="Proteomes" id="UP001279410">
    <property type="component" value="Unassembled WGS sequence"/>
</dbReference>
<evidence type="ECO:0000256" key="1">
    <source>
        <dbReference type="ARBA" id="ARBA00004245"/>
    </source>
</evidence>
<dbReference type="EMBL" id="BRZM01001937">
    <property type="protein sequence ID" value="GLD73985.1"/>
    <property type="molecule type" value="Genomic_DNA"/>
</dbReference>
<sequence>MGAIGSKNNRHVAVTNMNEHSSRSHSIFLINIKQENTQTEQKLTGKLYLVDLAGSEKVGKTGAEGTVLDEPDDQQIPCLSWGVISTLAGLGENVPVEEQFDRRRPRRSGPGQCSPTMMDEEINQPSLSWWKLNQQMLDQEVTIHHPSPFSIHAPSPPNLPLCPSPPAVLLA</sequence>
<keyword evidence="6" id="KW-0505">Motor protein</keyword>
<keyword evidence="3" id="KW-0493">Microtubule</keyword>
<dbReference type="GO" id="GO:0005874">
    <property type="term" value="C:microtubule"/>
    <property type="evidence" value="ECO:0007669"/>
    <property type="project" value="UniProtKB-KW"/>
</dbReference>
<organism evidence="11 12">
    <name type="scientific">Lates japonicus</name>
    <name type="common">Japanese lates</name>
    <dbReference type="NCBI Taxonomy" id="270547"/>
    <lineage>
        <taxon>Eukaryota</taxon>
        <taxon>Metazoa</taxon>
        <taxon>Chordata</taxon>
        <taxon>Craniata</taxon>
        <taxon>Vertebrata</taxon>
        <taxon>Euteleostomi</taxon>
        <taxon>Actinopterygii</taxon>
        <taxon>Neopterygii</taxon>
        <taxon>Teleostei</taxon>
        <taxon>Neoteleostei</taxon>
        <taxon>Acanthomorphata</taxon>
        <taxon>Carangaria</taxon>
        <taxon>Carangaria incertae sedis</taxon>
        <taxon>Centropomidae</taxon>
        <taxon>Lates</taxon>
    </lineage>
</organism>
<evidence type="ECO:0000256" key="7">
    <source>
        <dbReference type="ARBA" id="ARBA00023212"/>
    </source>
</evidence>
<reference evidence="11" key="1">
    <citation type="submission" date="2022-08" db="EMBL/GenBank/DDBJ databases">
        <title>Genome sequencing of akame (Lates japonicus).</title>
        <authorList>
            <person name="Hashiguchi Y."/>
            <person name="Takahashi H."/>
        </authorList>
    </citation>
    <scope>NUCLEOTIDE SEQUENCE</scope>
    <source>
        <strain evidence="11">Kochi</strain>
    </source>
</reference>
<dbReference type="GO" id="GO:0005524">
    <property type="term" value="F:ATP binding"/>
    <property type="evidence" value="ECO:0007669"/>
    <property type="project" value="UniProtKB-KW"/>
</dbReference>
<comment type="similarity">
    <text evidence="2">Belongs to the TRAFAC class myosin-kinesin ATPase superfamily. Kinesin family. KIN-14 subfamily.</text>
</comment>
<keyword evidence="7" id="KW-0963">Cytoplasm</keyword>
<evidence type="ECO:0000256" key="5">
    <source>
        <dbReference type="ARBA" id="ARBA00022840"/>
    </source>
</evidence>
<evidence type="ECO:0000256" key="2">
    <source>
        <dbReference type="ARBA" id="ARBA00010899"/>
    </source>
</evidence>
<dbReference type="PRINTS" id="PR00380">
    <property type="entry name" value="KINESINHEAVY"/>
</dbReference>
<dbReference type="InterPro" id="IPR019821">
    <property type="entry name" value="Kinesin_motor_CS"/>
</dbReference>
<evidence type="ECO:0000256" key="4">
    <source>
        <dbReference type="ARBA" id="ARBA00022741"/>
    </source>
</evidence>